<feature type="region of interest" description="Disordered" evidence="1">
    <location>
        <begin position="150"/>
        <end position="180"/>
    </location>
</feature>
<reference evidence="2" key="1">
    <citation type="submission" date="2022-11" db="UniProtKB">
        <authorList>
            <consortium name="EnsemblMetazoa"/>
        </authorList>
    </citation>
    <scope>IDENTIFICATION</scope>
</reference>
<organism evidence="2 3">
    <name type="scientific">Patiria miniata</name>
    <name type="common">Bat star</name>
    <name type="synonym">Asterina miniata</name>
    <dbReference type="NCBI Taxonomy" id="46514"/>
    <lineage>
        <taxon>Eukaryota</taxon>
        <taxon>Metazoa</taxon>
        <taxon>Echinodermata</taxon>
        <taxon>Eleutherozoa</taxon>
        <taxon>Asterozoa</taxon>
        <taxon>Asteroidea</taxon>
        <taxon>Valvatacea</taxon>
        <taxon>Valvatida</taxon>
        <taxon>Asterinidae</taxon>
        <taxon>Patiria</taxon>
    </lineage>
</organism>
<name>A0A913Z161_PATMI</name>
<evidence type="ECO:0000313" key="2">
    <source>
        <dbReference type="EnsemblMetazoa" id="XP_038044410.1"/>
    </source>
</evidence>
<evidence type="ECO:0000256" key="1">
    <source>
        <dbReference type="SAM" id="MobiDB-lite"/>
    </source>
</evidence>
<feature type="compositionally biased region" description="Acidic residues" evidence="1">
    <location>
        <begin position="101"/>
        <end position="119"/>
    </location>
</feature>
<proteinExistence type="predicted"/>
<dbReference type="EnsemblMetazoa" id="XM_038188482.1">
    <property type="protein sequence ID" value="XP_038044410.1"/>
    <property type="gene ID" value="LOC119719153"/>
</dbReference>
<dbReference type="Proteomes" id="UP000887568">
    <property type="component" value="Unplaced"/>
</dbReference>
<protein>
    <submittedName>
        <fullName evidence="2">Uncharacterized protein</fullName>
    </submittedName>
</protein>
<feature type="compositionally biased region" description="Basic and acidic residues" evidence="1">
    <location>
        <begin position="167"/>
        <end position="180"/>
    </location>
</feature>
<feature type="region of interest" description="Disordered" evidence="1">
    <location>
        <begin position="95"/>
        <end position="129"/>
    </location>
</feature>
<accession>A0A913Z161</accession>
<dbReference type="OrthoDB" id="10059461at2759"/>
<dbReference type="GeneID" id="119719153"/>
<evidence type="ECO:0000313" key="3">
    <source>
        <dbReference type="Proteomes" id="UP000887568"/>
    </source>
</evidence>
<sequence length="292" mass="33363">MYARNPPRRSYSYYIHVLDFQLPYVQVSHRGRLYGYNSPLRNHPRIGQNFLTSVLVFTMSQPGYHPTCVLFQGNDCAFDGTYRLVCRHQIRPKDFQPGDNVEVDMGYDDDDHDAEEQDDNSTNGDGARWRDAIALGDKMVMSLLRNMCKNQPAGKTPWGSTNKQGKRKEDRDETDEVRTKRIKTEECTTSQETVDRVEGRSSRSDHLMQSILSAIHFVQAAQDLVTSELCSIRQGQQLLSDQVTAMQKTLNRLEDTVKLSDTASQDSESEQAQRLCRCFSPHPRPRKLLGPT</sequence>
<dbReference type="AlphaFoldDB" id="A0A913Z161"/>
<dbReference type="RefSeq" id="XP_038044410.1">
    <property type="nucleotide sequence ID" value="XM_038188482.1"/>
</dbReference>
<keyword evidence="3" id="KW-1185">Reference proteome</keyword>